<evidence type="ECO:0000313" key="5">
    <source>
        <dbReference type="EMBL" id="CAL4074156.1"/>
    </source>
</evidence>
<dbReference type="GO" id="GO:0046872">
    <property type="term" value="F:metal ion binding"/>
    <property type="evidence" value="ECO:0007669"/>
    <property type="project" value="UniProtKB-KW"/>
</dbReference>
<organism evidence="5 6">
    <name type="scientific">Meganyctiphanes norvegica</name>
    <name type="common">Northern krill</name>
    <name type="synonym">Thysanopoda norvegica</name>
    <dbReference type="NCBI Taxonomy" id="48144"/>
    <lineage>
        <taxon>Eukaryota</taxon>
        <taxon>Metazoa</taxon>
        <taxon>Ecdysozoa</taxon>
        <taxon>Arthropoda</taxon>
        <taxon>Crustacea</taxon>
        <taxon>Multicrustacea</taxon>
        <taxon>Malacostraca</taxon>
        <taxon>Eumalacostraca</taxon>
        <taxon>Eucarida</taxon>
        <taxon>Euphausiacea</taxon>
        <taxon>Euphausiidae</taxon>
        <taxon>Meganyctiphanes</taxon>
    </lineage>
</organism>
<dbReference type="PRINTS" id="PR00008">
    <property type="entry name" value="DAGPEDOMAIN"/>
</dbReference>
<dbReference type="Gene3D" id="3.30.60.20">
    <property type="match status" value="2"/>
</dbReference>
<dbReference type="InterPro" id="IPR046349">
    <property type="entry name" value="C1-like_sf"/>
</dbReference>
<dbReference type="SUPFAM" id="SSF57889">
    <property type="entry name" value="Cysteine-rich domain"/>
    <property type="match status" value="2"/>
</dbReference>
<dbReference type="GO" id="GO:0017158">
    <property type="term" value="P:regulation of calcium ion-dependent exocytosis"/>
    <property type="evidence" value="ECO:0007669"/>
    <property type="project" value="TreeGrafter"/>
</dbReference>
<dbReference type="Gene3D" id="2.60.40.150">
    <property type="entry name" value="C2 domain"/>
    <property type="match status" value="1"/>
</dbReference>
<dbReference type="InterPro" id="IPR020454">
    <property type="entry name" value="DAG/PE-bd"/>
</dbReference>
<dbReference type="InterPro" id="IPR035892">
    <property type="entry name" value="C2_domain_sf"/>
</dbReference>
<feature type="domain" description="Phorbol-ester/DAG-type" evidence="4">
    <location>
        <begin position="94"/>
        <end position="144"/>
    </location>
</feature>
<dbReference type="GO" id="GO:0006887">
    <property type="term" value="P:exocytosis"/>
    <property type="evidence" value="ECO:0007669"/>
    <property type="project" value="TreeGrafter"/>
</dbReference>
<dbReference type="GO" id="GO:0098793">
    <property type="term" value="C:presynapse"/>
    <property type="evidence" value="ECO:0007669"/>
    <property type="project" value="GOC"/>
</dbReference>
<name>A0AAV2Q779_MEGNR</name>
<dbReference type="PROSITE" id="PS00479">
    <property type="entry name" value="ZF_DAG_PE_1"/>
    <property type="match status" value="2"/>
</dbReference>
<dbReference type="PANTHER" id="PTHR45729">
    <property type="entry name" value="RABPHILIN, ISOFORM A"/>
    <property type="match status" value="1"/>
</dbReference>
<evidence type="ECO:0000259" key="4">
    <source>
        <dbReference type="PROSITE" id="PS50081"/>
    </source>
</evidence>
<dbReference type="Pfam" id="PF00168">
    <property type="entry name" value="C2"/>
    <property type="match status" value="1"/>
</dbReference>
<dbReference type="PROSITE" id="PS50004">
    <property type="entry name" value="C2"/>
    <property type="match status" value="1"/>
</dbReference>
<proteinExistence type="predicted"/>
<protein>
    <submittedName>
        <fullName evidence="5">Uncharacterized protein</fullName>
    </submittedName>
</protein>
<feature type="domain" description="C2" evidence="3">
    <location>
        <begin position="151"/>
        <end position="268"/>
    </location>
</feature>
<keyword evidence="6" id="KW-1185">Reference proteome</keyword>
<accession>A0AAV2Q779</accession>
<dbReference type="EMBL" id="CAXKWB010004558">
    <property type="protein sequence ID" value="CAL4074156.1"/>
    <property type="molecule type" value="Genomic_DNA"/>
</dbReference>
<dbReference type="PANTHER" id="PTHR45729:SF9">
    <property type="entry name" value="DOUBLE C2-LIKE DOMAIN-CONTAINING PROTEIN BETA"/>
    <property type="match status" value="1"/>
</dbReference>
<dbReference type="PRINTS" id="PR00360">
    <property type="entry name" value="C2DOMAIN"/>
</dbReference>
<dbReference type="SUPFAM" id="SSF49562">
    <property type="entry name" value="C2 domain (Calcium/lipid-binding domain, CaLB)"/>
    <property type="match status" value="1"/>
</dbReference>
<evidence type="ECO:0000313" key="6">
    <source>
        <dbReference type="Proteomes" id="UP001497623"/>
    </source>
</evidence>
<evidence type="ECO:0000256" key="2">
    <source>
        <dbReference type="ARBA" id="ARBA00022833"/>
    </source>
</evidence>
<reference evidence="5 6" key="1">
    <citation type="submission" date="2024-05" db="EMBL/GenBank/DDBJ databases">
        <authorList>
            <person name="Wallberg A."/>
        </authorList>
    </citation>
    <scope>NUCLEOTIDE SEQUENCE [LARGE SCALE GENOMIC DNA]</scope>
</reference>
<evidence type="ECO:0000259" key="3">
    <source>
        <dbReference type="PROSITE" id="PS50004"/>
    </source>
</evidence>
<dbReference type="SMART" id="SM00109">
    <property type="entry name" value="C1"/>
    <property type="match status" value="2"/>
</dbReference>
<evidence type="ECO:0000256" key="1">
    <source>
        <dbReference type="ARBA" id="ARBA00022723"/>
    </source>
</evidence>
<comment type="caution">
    <text evidence="5">The sequence shown here is derived from an EMBL/GenBank/DDBJ whole genome shotgun (WGS) entry which is preliminary data.</text>
</comment>
<dbReference type="CDD" id="cd04026">
    <property type="entry name" value="C2_PKC_alpha_gamma"/>
    <property type="match status" value="1"/>
</dbReference>
<dbReference type="Pfam" id="PF00130">
    <property type="entry name" value="C1_1"/>
    <property type="match status" value="2"/>
</dbReference>
<dbReference type="InterPro" id="IPR000008">
    <property type="entry name" value="C2_dom"/>
</dbReference>
<feature type="domain" description="Phorbol-ester/DAG-type" evidence="4">
    <location>
        <begin position="28"/>
        <end position="79"/>
    </location>
</feature>
<keyword evidence="2" id="KW-0862">Zinc</keyword>
<gene>
    <name evidence="5" type="ORF">MNOR_LOCUS9425</name>
</gene>
<dbReference type="Proteomes" id="UP001497623">
    <property type="component" value="Unassembled WGS sequence"/>
</dbReference>
<dbReference type="AlphaFoldDB" id="A0AAV2Q779"/>
<dbReference type="InterPro" id="IPR043566">
    <property type="entry name" value="Rabphilin/DOC2/Noc2"/>
</dbReference>
<sequence>MEKPTEEENSNGQVEKSGAKKKLLIVKDHKFTPIFFNQPTFCCHCKDFIWGIVGKQGLQCETCIFVIHKRCAEFVAFKCHSKDKDTNSDDSQTAHSFWIHSYTTPTFCDHCGSLLQGICSQGKQCDVCFMNVHHGCEEFVPNICGYNHTEKRGRINIEILCNDTLLSVKINEAKNLSPMDPNGLSDPYVRVKILSNNIQLEKKKTKCIKATLNPTWNETLTFNIKPENQGKTLMIEVMDLDRLTRNDFMGCFSFEISEILKDPVNGWFKLLSEREGWSFNVPCLPEGKDLTEVIEEMQRNLSLNEDLSIPATNDI</sequence>
<dbReference type="GO" id="GO:0061669">
    <property type="term" value="P:spontaneous neurotransmitter secretion"/>
    <property type="evidence" value="ECO:0007669"/>
    <property type="project" value="TreeGrafter"/>
</dbReference>
<keyword evidence="1" id="KW-0479">Metal-binding</keyword>
<dbReference type="InterPro" id="IPR002219">
    <property type="entry name" value="PKC_DAG/PE"/>
</dbReference>
<dbReference type="PROSITE" id="PS50081">
    <property type="entry name" value="ZF_DAG_PE_2"/>
    <property type="match status" value="2"/>
</dbReference>
<dbReference type="SMART" id="SM00239">
    <property type="entry name" value="C2"/>
    <property type="match status" value="1"/>
</dbReference>